<organism evidence="5 6">
    <name type="scientific">Pegethrix bostrychoides GSE-TBD4-15B</name>
    <dbReference type="NCBI Taxonomy" id="2839662"/>
    <lineage>
        <taxon>Bacteria</taxon>
        <taxon>Bacillati</taxon>
        <taxon>Cyanobacteriota</taxon>
        <taxon>Cyanophyceae</taxon>
        <taxon>Oculatellales</taxon>
        <taxon>Oculatellaceae</taxon>
        <taxon>Pegethrix</taxon>
    </lineage>
</organism>
<keyword evidence="2" id="KW-1133">Transmembrane helix</keyword>
<feature type="domain" description="ABC-type uncharacterised transport system" evidence="3">
    <location>
        <begin position="220"/>
        <end position="471"/>
    </location>
</feature>
<dbReference type="Pfam" id="PF09822">
    <property type="entry name" value="ABC_transp_aux"/>
    <property type="match status" value="1"/>
</dbReference>
<comment type="caution">
    <text evidence="5">The sequence shown here is derived from an EMBL/GenBank/DDBJ whole genome shotgun (WGS) entry which is preliminary data.</text>
</comment>
<dbReference type="InterPro" id="IPR055396">
    <property type="entry name" value="DUF7088"/>
</dbReference>
<protein>
    <submittedName>
        <fullName evidence="5">Gldg family protein</fullName>
    </submittedName>
</protein>
<reference evidence="5" key="2">
    <citation type="journal article" date="2022" name="Microbiol. Resour. Announc.">
        <title>Metagenome Sequencing to Explore Phylogenomics of Terrestrial Cyanobacteria.</title>
        <authorList>
            <person name="Ward R.D."/>
            <person name="Stajich J.E."/>
            <person name="Johansen J.R."/>
            <person name="Huntemann M."/>
            <person name="Clum A."/>
            <person name="Foster B."/>
            <person name="Foster B."/>
            <person name="Roux S."/>
            <person name="Palaniappan K."/>
            <person name="Varghese N."/>
            <person name="Mukherjee S."/>
            <person name="Reddy T.B.K."/>
            <person name="Daum C."/>
            <person name="Copeland A."/>
            <person name="Chen I.A."/>
            <person name="Ivanova N.N."/>
            <person name="Kyrpides N.C."/>
            <person name="Shapiro N."/>
            <person name="Eloe-Fadrosh E.A."/>
            <person name="Pietrasiak N."/>
        </authorList>
    </citation>
    <scope>NUCLEOTIDE SEQUENCE</scope>
    <source>
        <strain evidence="5">GSE-TBD4-15B</strain>
    </source>
</reference>
<sequence>MKLTSPSRSLSSFKKYAKYLLWLALCLVIAGLTAGAIAGWTAAPITIVLAGLVALIGWLILGGYAGRSFWSQRSTQVGTNAVVATLSVLLILGFVNFLGTRYSSQIDLTENQLFTLAPQTQQVLGDLKQPVKAWIFTPSPSPIDRQLLDNYRRETSQFSYEFVDPQAKPGVAREFGVQQLGELYLETDGKRRLVQTVNPQEKLSERKLTNGIAQADSQPRKVYFLQGHGERGLEAGQGGFSQVQQRLSEESLTAEPLNLAENPKIPEDASVVVMAGAQRGLLPSEVTALEDYLKRKSGLMMLIDPQTDPNLDGLLKPWGVTLSDRLVIDPAGEQSGLGAGVVIISQYGEHPITQGFKNGISFFPLARPLQISPVDQVQATALLTTSAQTQAQQIEAGTGAVKADPADPKGPFDMGAAFSRTVETPEAAKPPEPSPSPSPSPDEAEKTQPEARLVVIGSSSFATDGLFDQQLNGDLFLNAVSWLSQQDDQVLSIRPKEMTNRRIVMSGAQQISSVLLALVLLPLLGFGTAALIWWRRR</sequence>
<dbReference type="Pfam" id="PF23357">
    <property type="entry name" value="DUF7088"/>
    <property type="match status" value="1"/>
</dbReference>
<evidence type="ECO:0000256" key="1">
    <source>
        <dbReference type="SAM" id="MobiDB-lite"/>
    </source>
</evidence>
<evidence type="ECO:0000259" key="3">
    <source>
        <dbReference type="Pfam" id="PF09822"/>
    </source>
</evidence>
<feature type="transmembrane region" description="Helical" evidence="2">
    <location>
        <begin position="511"/>
        <end position="534"/>
    </location>
</feature>
<dbReference type="InterPro" id="IPR029062">
    <property type="entry name" value="Class_I_gatase-like"/>
</dbReference>
<reference evidence="5" key="1">
    <citation type="submission" date="2021-05" db="EMBL/GenBank/DDBJ databases">
        <authorList>
            <person name="Pietrasiak N."/>
            <person name="Ward R."/>
            <person name="Stajich J.E."/>
            <person name="Kurbessoian T."/>
        </authorList>
    </citation>
    <scope>NUCLEOTIDE SEQUENCE</scope>
    <source>
        <strain evidence="5">GSE-TBD4-15B</strain>
    </source>
</reference>
<evidence type="ECO:0000313" key="6">
    <source>
        <dbReference type="Proteomes" id="UP000707356"/>
    </source>
</evidence>
<feature type="transmembrane region" description="Helical" evidence="2">
    <location>
        <begin position="77"/>
        <end position="99"/>
    </location>
</feature>
<gene>
    <name evidence="5" type="ORF">KME07_00430</name>
</gene>
<feature type="domain" description="DUF7088" evidence="4">
    <location>
        <begin position="110"/>
        <end position="178"/>
    </location>
</feature>
<name>A0A951P6X7_9CYAN</name>
<evidence type="ECO:0000313" key="5">
    <source>
        <dbReference type="EMBL" id="MBW4463894.1"/>
    </source>
</evidence>
<evidence type="ECO:0000259" key="4">
    <source>
        <dbReference type="Pfam" id="PF23357"/>
    </source>
</evidence>
<keyword evidence="2" id="KW-0812">Transmembrane</keyword>
<accession>A0A951P6X7</accession>
<feature type="compositionally biased region" description="Pro residues" evidence="1">
    <location>
        <begin position="428"/>
        <end position="440"/>
    </location>
</feature>
<feature type="region of interest" description="Disordered" evidence="1">
    <location>
        <begin position="395"/>
        <end position="449"/>
    </location>
</feature>
<dbReference type="Proteomes" id="UP000707356">
    <property type="component" value="Unassembled WGS sequence"/>
</dbReference>
<evidence type="ECO:0000256" key="2">
    <source>
        <dbReference type="SAM" id="Phobius"/>
    </source>
</evidence>
<proteinExistence type="predicted"/>
<dbReference type="InterPro" id="IPR019196">
    <property type="entry name" value="ABC_transp_unknown"/>
</dbReference>
<dbReference type="EMBL" id="JAHHHV010000002">
    <property type="protein sequence ID" value="MBW4463894.1"/>
    <property type="molecule type" value="Genomic_DNA"/>
</dbReference>
<keyword evidence="2" id="KW-0472">Membrane</keyword>
<dbReference type="AlphaFoldDB" id="A0A951P6X7"/>
<feature type="transmembrane region" description="Helical" evidence="2">
    <location>
        <begin position="45"/>
        <end position="65"/>
    </location>
</feature>
<dbReference type="SUPFAM" id="SSF52317">
    <property type="entry name" value="Class I glutamine amidotransferase-like"/>
    <property type="match status" value="1"/>
</dbReference>